<dbReference type="CDD" id="cd22580">
    <property type="entry name" value="AcrIF11"/>
    <property type="match status" value="1"/>
</dbReference>
<sequence length="139" mass="15503">MKIYHTSPTPIAQIKKTGTFGECLCFSSDVYSMSVGDVFVYSLEIDESEIIDACDFDADDAPEVLAHIQNVFECDEYQALDYLTGSEIHPDAEWDWFIQGQMGEAAKEAGYKAARGIDEQGSVYIVPMLGREKDLILET</sequence>
<proteinExistence type="predicted"/>
<evidence type="ECO:0000313" key="2">
    <source>
        <dbReference type="Proteomes" id="UP000231019"/>
    </source>
</evidence>
<evidence type="ECO:0000313" key="1">
    <source>
        <dbReference type="EMBL" id="PIW18014.1"/>
    </source>
</evidence>
<comment type="caution">
    <text evidence="1">The sequence shown here is derived from an EMBL/GenBank/DDBJ whole genome shotgun (WGS) entry which is preliminary data.</text>
</comment>
<gene>
    <name evidence="1" type="ORF">COW36_06635</name>
</gene>
<dbReference type="AlphaFoldDB" id="A0A2M7G897"/>
<dbReference type="EMBL" id="PFFQ01000016">
    <property type="protein sequence ID" value="PIW18014.1"/>
    <property type="molecule type" value="Genomic_DNA"/>
</dbReference>
<dbReference type="Proteomes" id="UP000231019">
    <property type="component" value="Unassembled WGS sequence"/>
</dbReference>
<name>A0A2M7G897_9BACT</name>
<organism evidence="1 2">
    <name type="scientific">bacterium (Candidatus Blackallbacteria) CG17_big_fil_post_rev_8_21_14_2_50_48_46</name>
    <dbReference type="NCBI Taxonomy" id="2014261"/>
    <lineage>
        <taxon>Bacteria</taxon>
        <taxon>Candidatus Blackallbacteria</taxon>
    </lineage>
</organism>
<accession>A0A2M7G897</accession>
<protein>
    <submittedName>
        <fullName evidence="1">Uncharacterized protein</fullName>
    </submittedName>
</protein>
<reference evidence="1 2" key="1">
    <citation type="submission" date="2017-09" db="EMBL/GenBank/DDBJ databases">
        <title>Depth-based differentiation of microbial function through sediment-hosted aquifers and enrichment of novel symbionts in the deep terrestrial subsurface.</title>
        <authorList>
            <person name="Probst A.J."/>
            <person name="Ladd B."/>
            <person name="Jarett J.K."/>
            <person name="Geller-Mcgrath D.E."/>
            <person name="Sieber C.M."/>
            <person name="Emerson J.B."/>
            <person name="Anantharaman K."/>
            <person name="Thomas B.C."/>
            <person name="Malmstrom R."/>
            <person name="Stieglmeier M."/>
            <person name="Klingl A."/>
            <person name="Woyke T."/>
            <person name="Ryan C.M."/>
            <person name="Banfield J.F."/>
        </authorList>
    </citation>
    <scope>NUCLEOTIDE SEQUENCE [LARGE SCALE GENOMIC DNA]</scope>
    <source>
        <strain evidence="1">CG17_big_fil_post_rev_8_21_14_2_50_48_46</strain>
    </source>
</reference>